<keyword evidence="2" id="KW-1185">Reference proteome</keyword>
<dbReference type="Pfam" id="PF10004">
    <property type="entry name" value="DUF2247"/>
    <property type="match status" value="1"/>
</dbReference>
<accession>A0ABV9CAX5</accession>
<reference evidence="2" key="1">
    <citation type="journal article" date="2019" name="Int. J. Syst. Evol. Microbiol.">
        <title>The Global Catalogue of Microorganisms (GCM) 10K type strain sequencing project: providing services to taxonomists for standard genome sequencing and annotation.</title>
        <authorList>
            <consortium name="The Broad Institute Genomics Platform"/>
            <consortium name="The Broad Institute Genome Sequencing Center for Infectious Disease"/>
            <person name="Wu L."/>
            <person name="Ma J."/>
        </authorList>
    </citation>
    <scope>NUCLEOTIDE SEQUENCE [LARGE SCALE GENOMIC DNA]</scope>
    <source>
        <strain evidence="2">CGMCC 4.7132</strain>
    </source>
</reference>
<dbReference type="InterPro" id="IPR016630">
    <property type="entry name" value="UCP015278"/>
</dbReference>
<dbReference type="RefSeq" id="WP_380837179.1">
    <property type="nucleotide sequence ID" value="NZ_JBHSFP010000002.1"/>
</dbReference>
<evidence type="ECO:0000313" key="1">
    <source>
        <dbReference type="EMBL" id="MFC4529987.1"/>
    </source>
</evidence>
<protein>
    <submittedName>
        <fullName evidence="1">DUF2247 family protein</fullName>
    </submittedName>
</protein>
<comment type="caution">
    <text evidence="1">The sequence shown here is derived from an EMBL/GenBank/DDBJ whole genome shotgun (WGS) entry which is preliminary data.</text>
</comment>
<organism evidence="1 2">
    <name type="scientific">Sphaerisporangium dianthi</name>
    <dbReference type="NCBI Taxonomy" id="1436120"/>
    <lineage>
        <taxon>Bacteria</taxon>
        <taxon>Bacillati</taxon>
        <taxon>Actinomycetota</taxon>
        <taxon>Actinomycetes</taxon>
        <taxon>Streptosporangiales</taxon>
        <taxon>Streptosporangiaceae</taxon>
        <taxon>Sphaerisporangium</taxon>
    </lineage>
</organism>
<proteinExistence type="predicted"/>
<gene>
    <name evidence="1" type="ORF">ACFO60_04350</name>
</gene>
<dbReference type="EMBL" id="JBHSFP010000002">
    <property type="protein sequence ID" value="MFC4529987.1"/>
    <property type="molecule type" value="Genomic_DNA"/>
</dbReference>
<evidence type="ECO:0000313" key="2">
    <source>
        <dbReference type="Proteomes" id="UP001596004"/>
    </source>
</evidence>
<sequence length="178" mass="19947">MSGLVSFVIPADFVSSRVTLTHEELVCGYRKGWLTPMAVAELVEGSSLALSGLPAEDELSCLLPSEIAERVTAAVEAEDVDCQDPEPNKVWAYLALARLHERRDTVSGFFQVIEMIWSDHEYPQEMSGFIYYMPPPPGGEYGEPAMLGRLEAYLFEQAQHYRTRGGPQPERDRPPLDR</sequence>
<dbReference type="Proteomes" id="UP001596004">
    <property type="component" value="Unassembled WGS sequence"/>
</dbReference>
<name>A0ABV9CAX5_9ACTN</name>